<dbReference type="Pfam" id="PF08241">
    <property type="entry name" value="Methyltransf_11"/>
    <property type="match status" value="1"/>
</dbReference>
<dbReference type="EMBL" id="LAXD01000001">
    <property type="protein sequence ID" value="KWX02561.1"/>
    <property type="molecule type" value="Genomic_DNA"/>
</dbReference>
<proteinExistence type="predicted"/>
<dbReference type="OrthoDB" id="9810247at2"/>
<dbReference type="RefSeq" id="WP_066889650.1">
    <property type="nucleotide sequence ID" value="NZ_JYIJ01000017.1"/>
</dbReference>
<reference evidence="5" key="4">
    <citation type="submission" date="2015-04" db="EMBL/GenBank/DDBJ databases">
        <title>Physiological reanalysis, assessment of diazotrophy, and genome sequences of multiple isolates of Streptomyces thermoautotrophicus.</title>
        <authorList>
            <person name="MacKellar D.C."/>
            <person name="Lieber L."/>
            <person name="Norman J."/>
            <person name="Bolger A."/>
            <person name="Tobin C."/>
            <person name="Murray J.W."/>
            <person name="Chang R."/>
            <person name="Ford T."/>
            <person name="Nguyen P.Q."/>
            <person name="Woodward J."/>
            <person name="Permingeat H."/>
            <person name="Joshi N.S."/>
            <person name="Silver P.A."/>
            <person name="Usadel B."/>
            <person name="Rutherford A.W."/>
            <person name="Friesen M."/>
            <person name="Prell J."/>
        </authorList>
    </citation>
    <scope>NUCLEOTIDE SEQUENCE [LARGE SCALE GENOMIC DNA]</scope>
    <source>
        <strain evidence="5">H1</strain>
    </source>
</reference>
<keyword evidence="5" id="KW-1185">Reference proteome</keyword>
<dbReference type="EMBL" id="JYIK01001027">
    <property type="protein sequence ID" value="KWX07892.1"/>
    <property type="molecule type" value="Genomic_DNA"/>
</dbReference>
<dbReference type="AlphaFoldDB" id="A0A132N227"/>
<feature type="domain" description="Methyltransferase type 11" evidence="1">
    <location>
        <begin position="98"/>
        <end position="142"/>
    </location>
</feature>
<dbReference type="Proteomes" id="UP000070659">
    <property type="component" value="Unassembled WGS sequence"/>
</dbReference>
<dbReference type="SUPFAM" id="SSF53335">
    <property type="entry name" value="S-adenosyl-L-methionine-dependent methyltransferases"/>
    <property type="match status" value="1"/>
</dbReference>
<evidence type="ECO:0000313" key="2">
    <source>
        <dbReference type="EMBL" id="KWX02561.1"/>
    </source>
</evidence>
<dbReference type="Proteomes" id="UP000070598">
    <property type="component" value="Unassembled WGS sequence"/>
</dbReference>
<name>A0A132N227_9ACTN</name>
<evidence type="ECO:0000313" key="7">
    <source>
        <dbReference type="Proteomes" id="UP000070659"/>
    </source>
</evidence>
<sequence>MRDTDSLSPAQVDKIRRQLVSALASPAITHGLARTFRAALKEIELYKNHWTSRRQYPHGVTDLATSRIQIGGGNHRIAGFLNIDLVPPADLIWDVREGIPLADGTAEFVFSEHFLEHIDYPRSAKLFAREVHRILAPEGQVVTGVPDARFVLRGYLNGDQELFAEMLSRWYANRDCLDDFNTYLDLVNYVFRDQDDSAKYSPHYWAYDYDKLVNLFIEARFSRVEPWTFDPAIANPKRAWGSLYVIATK</sequence>
<reference evidence="6" key="2">
    <citation type="submission" date="2015-02" db="EMBL/GenBank/DDBJ databases">
        <title>Physiological reanalysis, assessment of diazotrophy, and genome sequences of multiple isolates of Streptomyces thermoautotrophicus.</title>
        <authorList>
            <person name="MacKellar D.C."/>
            <person name="Lieber L."/>
            <person name="Norman J."/>
            <person name="Bolger A."/>
            <person name="Tobin C."/>
            <person name="Murray J.W."/>
            <person name="Friesen M."/>
            <person name="Prell J."/>
        </authorList>
    </citation>
    <scope>NUCLEOTIDE SEQUENCE [LARGE SCALE GENOMIC DNA]</scope>
    <source>
        <strain evidence="6">UBT1</strain>
    </source>
</reference>
<evidence type="ECO:0000313" key="3">
    <source>
        <dbReference type="EMBL" id="KWX03652.1"/>
    </source>
</evidence>
<gene>
    <name evidence="2" type="ORF">LI90_3604</name>
    <name evidence="3" type="ORF">TH66_12530</name>
    <name evidence="4" type="ORF">TR74_17205</name>
</gene>
<keyword evidence="3" id="KW-0808">Transferase</keyword>
<protein>
    <submittedName>
        <fullName evidence="3">Glycosyltransferase</fullName>
    </submittedName>
</protein>
<evidence type="ECO:0000313" key="4">
    <source>
        <dbReference type="EMBL" id="KWX07892.1"/>
    </source>
</evidence>
<evidence type="ECO:0000259" key="1">
    <source>
        <dbReference type="Pfam" id="PF08241"/>
    </source>
</evidence>
<dbReference type="InterPro" id="IPR013216">
    <property type="entry name" value="Methyltransf_11"/>
</dbReference>
<dbReference type="GO" id="GO:0008757">
    <property type="term" value="F:S-adenosylmethionine-dependent methyltransferase activity"/>
    <property type="evidence" value="ECO:0007669"/>
    <property type="project" value="InterPro"/>
</dbReference>
<dbReference type="InterPro" id="IPR029063">
    <property type="entry name" value="SAM-dependent_MTases_sf"/>
</dbReference>
<reference evidence="2" key="3">
    <citation type="submission" date="2015-04" db="EMBL/GenBank/DDBJ databases">
        <title>Physiological reanalysis, assessment of diazotrophy, and genome sequences of multiple isolates of Streptomyces thermoautotrophicus.</title>
        <authorList>
            <person name="MacKellar D.C."/>
            <person name="Lieber L."/>
            <person name="Norman J."/>
            <person name="Bolger A."/>
            <person name="Tobin C."/>
            <person name="Murray J.W."/>
            <person name="Woodward J."/>
            <person name="Friesen M."/>
            <person name="Prell J."/>
        </authorList>
    </citation>
    <scope>NUCLEOTIDE SEQUENCE [LARGE SCALE GENOMIC DNA]</scope>
    <source>
        <strain evidence="2">H1</strain>
    </source>
</reference>
<reference evidence="3 7" key="1">
    <citation type="submission" date="2015-02" db="EMBL/GenBank/DDBJ databases">
        <title>Physiological reanalysis, assessment of diazotrophy, and genome sequences of multiple isolates of Streptomyces thermoautotrophicus.</title>
        <authorList>
            <person name="MacKellar D.C."/>
            <person name="Lieber L."/>
            <person name="Norman J."/>
            <person name="Bolger A."/>
            <person name="Tobin C."/>
            <person name="Murray J.W."/>
            <person name="Prell J."/>
        </authorList>
    </citation>
    <scope>NUCLEOTIDE SEQUENCE [LARGE SCALE GENOMIC DNA]</scope>
    <source>
        <strain evidence="3 7">UBT1</strain>
    </source>
</reference>
<dbReference type="Proteomes" id="UP000070188">
    <property type="component" value="Unassembled WGS sequence"/>
</dbReference>
<organism evidence="3 7">
    <name type="scientific">Carbonactinospora thermoautotrophica</name>
    <dbReference type="NCBI Taxonomy" id="1469144"/>
    <lineage>
        <taxon>Bacteria</taxon>
        <taxon>Bacillati</taxon>
        <taxon>Actinomycetota</taxon>
        <taxon>Actinomycetes</taxon>
        <taxon>Kitasatosporales</taxon>
        <taxon>Carbonactinosporaceae</taxon>
        <taxon>Carbonactinospora</taxon>
    </lineage>
</organism>
<dbReference type="PATRIC" id="fig|1469144.10.peg.3866"/>
<comment type="caution">
    <text evidence="3">The sequence shown here is derived from an EMBL/GenBank/DDBJ whole genome shotgun (WGS) entry which is preliminary data.</text>
</comment>
<evidence type="ECO:0000313" key="5">
    <source>
        <dbReference type="Proteomes" id="UP000070188"/>
    </source>
</evidence>
<dbReference type="STRING" id="1469144.LI90_3604"/>
<evidence type="ECO:0000313" key="6">
    <source>
        <dbReference type="Proteomes" id="UP000070598"/>
    </source>
</evidence>
<accession>A0A132N227</accession>
<dbReference type="EMBL" id="JYIJ01000017">
    <property type="protein sequence ID" value="KWX03652.1"/>
    <property type="molecule type" value="Genomic_DNA"/>
</dbReference>
<dbReference type="Gene3D" id="3.40.50.150">
    <property type="entry name" value="Vaccinia Virus protein VP39"/>
    <property type="match status" value="1"/>
</dbReference>